<dbReference type="PANTHER" id="PTHR33164:SF95">
    <property type="entry name" value="TRANSCRIPTIONAL REGULATOR"/>
    <property type="match status" value="1"/>
</dbReference>
<evidence type="ECO:0000313" key="2">
    <source>
        <dbReference type="EMBL" id="ASR51444.1"/>
    </source>
</evidence>
<organism evidence="2 3">
    <name type="scientific">Blastomonas fulva</name>
    <dbReference type="NCBI Taxonomy" id="1550728"/>
    <lineage>
        <taxon>Bacteria</taxon>
        <taxon>Pseudomonadati</taxon>
        <taxon>Pseudomonadota</taxon>
        <taxon>Alphaproteobacteria</taxon>
        <taxon>Sphingomonadales</taxon>
        <taxon>Sphingomonadaceae</taxon>
        <taxon>Blastomonas</taxon>
    </lineage>
</organism>
<dbReference type="EMBL" id="CP020083">
    <property type="protein sequence ID" value="ASR51444.1"/>
    <property type="molecule type" value="Genomic_DNA"/>
</dbReference>
<accession>A0ABM6M6A2</accession>
<dbReference type="GeneID" id="303485548"/>
<proteinExistence type="predicted"/>
<dbReference type="SUPFAM" id="SSF46785">
    <property type="entry name" value="Winged helix' DNA-binding domain"/>
    <property type="match status" value="1"/>
</dbReference>
<dbReference type="Pfam" id="PF01047">
    <property type="entry name" value="MarR"/>
    <property type="match status" value="1"/>
</dbReference>
<dbReference type="PROSITE" id="PS50995">
    <property type="entry name" value="HTH_MARR_2"/>
    <property type="match status" value="1"/>
</dbReference>
<dbReference type="InterPro" id="IPR036390">
    <property type="entry name" value="WH_DNA-bd_sf"/>
</dbReference>
<sequence length="161" mass="17620">MKPDDRLDNGSLADLYGRPGFLIRRAHQITSALFAEETDDLAITSTQFGMLIALQGGISIDQASLARLLGLDRSTTGLVVTNLEERGFIERKTDPGDRRRRMLTITPAGEAIRAQAETASRRSQARALDVFSEDDAAAFVRLLGHFVDAFNTSIRTPITDA</sequence>
<dbReference type="RefSeq" id="WP_069051430.1">
    <property type="nucleotide sequence ID" value="NZ_CP020083.1"/>
</dbReference>
<protein>
    <recommendedName>
        <fullName evidence="1">HTH marR-type domain-containing protein</fullName>
    </recommendedName>
</protein>
<dbReference type="PANTHER" id="PTHR33164">
    <property type="entry name" value="TRANSCRIPTIONAL REGULATOR, MARR FAMILY"/>
    <property type="match status" value="1"/>
</dbReference>
<reference evidence="2 3" key="1">
    <citation type="submission" date="2017-03" db="EMBL/GenBank/DDBJ databases">
        <title>Complete genome sequence of Blastomonas fulva degrading microcsystin LR.</title>
        <authorList>
            <person name="Lee H.-g."/>
            <person name="Jin L."/>
            <person name="oh H.-M."/>
        </authorList>
    </citation>
    <scope>NUCLEOTIDE SEQUENCE [LARGE SCALE GENOMIC DNA]</scope>
    <source>
        <strain evidence="2 3">T2</strain>
    </source>
</reference>
<name>A0ABM6M6A2_9SPHN</name>
<dbReference type="InterPro" id="IPR000835">
    <property type="entry name" value="HTH_MarR-typ"/>
</dbReference>
<dbReference type="InterPro" id="IPR039422">
    <property type="entry name" value="MarR/SlyA-like"/>
</dbReference>
<dbReference type="SMART" id="SM00347">
    <property type="entry name" value="HTH_MARR"/>
    <property type="match status" value="1"/>
</dbReference>
<feature type="domain" description="HTH marR-type" evidence="1">
    <location>
        <begin position="19"/>
        <end position="148"/>
    </location>
</feature>
<evidence type="ECO:0000313" key="3">
    <source>
        <dbReference type="Proteomes" id="UP000258016"/>
    </source>
</evidence>
<keyword evidence="3" id="KW-1185">Reference proteome</keyword>
<dbReference type="PRINTS" id="PR00598">
    <property type="entry name" value="HTHMARR"/>
</dbReference>
<dbReference type="Gene3D" id="1.10.10.10">
    <property type="entry name" value="Winged helix-like DNA-binding domain superfamily/Winged helix DNA-binding domain"/>
    <property type="match status" value="1"/>
</dbReference>
<dbReference type="InterPro" id="IPR036388">
    <property type="entry name" value="WH-like_DNA-bd_sf"/>
</dbReference>
<gene>
    <name evidence="2" type="ORF">B5J99_08200</name>
</gene>
<evidence type="ECO:0000259" key="1">
    <source>
        <dbReference type="PROSITE" id="PS50995"/>
    </source>
</evidence>
<dbReference type="Proteomes" id="UP000258016">
    <property type="component" value="Chromosome"/>
</dbReference>